<accession>A0ABZ2QWI8</accession>
<evidence type="ECO:0008006" key="3">
    <source>
        <dbReference type="Google" id="ProtNLM"/>
    </source>
</evidence>
<reference evidence="1 2" key="1">
    <citation type="submission" date="2024-03" db="EMBL/GenBank/DDBJ databases">
        <title>The complete genome of Streptomyces sirii sp.nov.</title>
        <authorList>
            <person name="Zakalyukina Y.V."/>
            <person name="Belik A.R."/>
            <person name="Biryukov M.V."/>
            <person name="Baturina O.A."/>
            <person name="Kabilov M.R."/>
        </authorList>
    </citation>
    <scope>NUCLEOTIDE SEQUENCE [LARGE SCALE GENOMIC DNA]</scope>
    <source>
        <strain evidence="1 2">BP-8</strain>
    </source>
</reference>
<keyword evidence="2" id="KW-1185">Reference proteome</keyword>
<proteinExistence type="predicted"/>
<name>A0ABZ2QWI8_9ACTN</name>
<gene>
    <name evidence="1" type="ORF">WAB15_35745</name>
</gene>
<dbReference type="EMBL" id="CP147982">
    <property type="protein sequence ID" value="WXK80938.1"/>
    <property type="molecule type" value="Genomic_DNA"/>
</dbReference>
<sequence>MGVVLAVLCAWGCAAHSRPALPTSEHGRSDLIKTAEQVLVDQCLTARGAVGPPPRQEVLFGTGPAEFSVTLATGYTVRAHADGCLAEAHRFLYGDLARWFHAEVVVNNLRPEAEAQLGRDPGYRRALAHRAACPDEDTRCVRASGLDEMRARLEPARLADVRAAHREDVITYDQLRDRAVHRAAELLEDPPTPHRKGPDTS</sequence>
<dbReference type="RefSeq" id="WP_399145500.1">
    <property type="nucleotide sequence ID" value="NZ_CP147982.1"/>
</dbReference>
<evidence type="ECO:0000313" key="2">
    <source>
        <dbReference type="Proteomes" id="UP001626628"/>
    </source>
</evidence>
<organism evidence="1 2">
    <name type="scientific">Streptomyces sirii</name>
    <dbReference type="NCBI Taxonomy" id="3127701"/>
    <lineage>
        <taxon>Bacteria</taxon>
        <taxon>Bacillati</taxon>
        <taxon>Actinomycetota</taxon>
        <taxon>Actinomycetes</taxon>
        <taxon>Kitasatosporales</taxon>
        <taxon>Streptomycetaceae</taxon>
        <taxon>Streptomyces</taxon>
    </lineage>
</organism>
<dbReference type="Proteomes" id="UP001626628">
    <property type="component" value="Chromosome"/>
</dbReference>
<evidence type="ECO:0000313" key="1">
    <source>
        <dbReference type="EMBL" id="WXK80938.1"/>
    </source>
</evidence>
<protein>
    <recommendedName>
        <fullName evidence="3">Lipoprotein</fullName>
    </recommendedName>
</protein>